<accession>A0A1F6V242</accession>
<gene>
    <name evidence="1" type="ORF">A2733_02140</name>
</gene>
<sequence>MDIQKLQAYLSQQLVDIRKHYAIQFSSLFFSSLEGLVKNAQEEIGTALEIHQKVLRDTENQVGFIKKSQRRISVSMTNSTIRMNAMIVNNYIDTCKPSGVEVPHVDFSVFFVQE</sequence>
<name>A0A1F6V242_9BACT</name>
<dbReference type="AlphaFoldDB" id="A0A1F6V242"/>
<protein>
    <submittedName>
        <fullName evidence="1">Uncharacterized protein</fullName>
    </submittedName>
</protein>
<comment type="caution">
    <text evidence="1">The sequence shown here is derived from an EMBL/GenBank/DDBJ whole genome shotgun (WGS) entry which is preliminary data.</text>
</comment>
<dbReference type="Proteomes" id="UP000178985">
    <property type="component" value="Unassembled WGS sequence"/>
</dbReference>
<organism evidence="1 2">
    <name type="scientific">Candidatus Nomurabacteria bacterium RIFCSPHIGHO2_01_FULL_40_20</name>
    <dbReference type="NCBI Taxonomy" id="1801738"/>
    <lineage>
        <taxon>Bacteria</taxon>
        <taxon>Candidatus Nomuraibacteriota</taxon>
    </lineage>
</organism>
<reference evidence="1 2" key="1">
    <citation type="journal article" date="2016" name="Nat. Commun.">
        <title>Thousands of microbial genomes shed light on interconnected biogeochemical processes in an aquifer system.</title>
        <authorList>
            <person name="Anantharaman K."/>
            <person name="Brown C.T."/>
            <person name="Hug L.A."/>
            <person name="Sharon I."/>
            <person name="Castelle C.J."/>
            <person name="Probst A.J."/>
            <person name="Thomas B.C."/>
            <person name="Singh A."/>
            <person name="Wilkins M.J."/>
            <person name="Karaoz U."/>
            <person name="Brodie E.L."/>
            <person name="Williams K.H."/>
            <person name="Hubbard S.S."/>
            <person name="Banfield J.F."/>
        </authorList>
    </citation>
    <scope>NUCLEOTIDE SEQUENCE [LARGE SCALE GENOMIC DNA]</scope>
</reference>
<evidence type="ECO:0000313" key="1">
    <source>
        <dbReference type="EMBL" id="OGI63747.1"/>
    </source>
</evidence>
<proteinExistence type="predicted"/>
<dbReference type="EMBL" id="MFTO01000013">
    <property type="protein sequence ID" value="OGI63747.1"/>
    <property type="molecule type" value="Genomic_DNA"/>
</dbReference>
<evidence type="ECO:0000313" key="2">
    <source>
        <dbReference type="Proteomes" id="UP000178985"/>
    </source>
</evidence>